<dbReference type="Proteomes" id="UP000005268">
    <property type="component" value="Chromosome"/>
</dbReference>
<dbReference type="EMBL" id="CP003588">
    <property type="protein sequence ID" value="AFK67594.1"/>
    <property type="molecule type" value="Genomic_DNA"/>
</dbReference>
<dbReference type="KEGG" id="ppi:YSA_01505"/>
<evidence type="ECO:0000313" key="2">
    <source>
        <dbReference type="Proteomes" id="UP000005268"/>
    </source>
</evidence>
<evidence type="ECO:0000313" key="1">
    <source>
        <dbReference type="EMBL" id="AFK67594.1"/>
    </source>
</evidence>
<sequence>MEAELYTPITAAEAGLSCLAPGTPVSALVGSMAWRHDIQTLNSYARLIWVCTHSPKRWALSNAHEHGENATFQSFSIVRVQNMMTVIAGHSCQRLTTSIG</sequence>
<gene>
    <name evidence="1" type="ORF">YSA_01505</name>
</gene>
<protein>
    <submittedName>
        <fullName evidence="1">Uncharacterized protein</fullName>
    </submittedName>
</protein>
<organism evidence="1 2">
    <name type="scientific">Pseudomonas putida ND6</name>
    <dbReference type="NCBI Taxonomy" id="231023"/>
    <lineage>
        <taxon>Bacteria</taxon>
        <taxon>Pseudomonadati</taxon>
        <taxon>Pseudomonadota</taxon>
        <taxon>Gammaproteobacteria</taxon>
        <taxon>Pseudomonadales</taxon>
        <taxon>Pseudomonadaceae</taxon>
        <taxon>Pseudomonas</taxon>
    </lineage>
</organism>
<dbReference type="HOGENOM" id="CLU_2303573_0_0_6"/>
<name>I3UQ23_PSEPU</name>
<reference evidence="1 2" key="1">
    <citation type="journal article" date="2012" name="J. Bacteriol.">
        <title>Complete Genome Sequence of the Naphthalene-Degrading Pseudomonas putida Strain ND6.</title>
        <authorList>
            <person name="Li S."/>
            <person name="Zhao H."/>
            <person name="Li Y."/>
            <person name="Niu S."/>
            <person name="Cai B."/>
        </authorList>
    </citation>
    <scope>NUCLEOTIDE SEQUENCE [LARGE SCALE GENOMIC DNA]</scope>
    <source>
        <strain evidence="1 2">ND6</strain>
    </source>
</reference>
<proteinExistence type="predicted"/>
<dbReference type="AlphaFoldDB" id="I3UQ23"/>
<accession>I3UQ23</accession>